<comment type="caution">
    <text evidence="2">The sequence shown here is derived from an EMBL/GenBank/DDBJ whole genome shotgun (WGS) entry which is preliminary data.</text>
</comment>
<dbReference type="EMBL" id="LNJQ01000001">
    <property type="protein sequence ID" value="KWZ41592.1"/>
    <property type="molecule type" value="Genomic_DNA"/>
</dbReference>
<evidence type="ECO:0000256" key="1">
    <source>
        <dbReference type="SAM" id="MobiDB-lite"/>
    </source>
</evidence>
<proteinExistence type="predicted"/>
<gene>
    <name evidence="2" type="ORF">WS72_00955</name>
</gene>
<sequence>MQVAGRAGGRVSLRPRRRAAAHARNASSRGSGNSTLPARRADAPTRATDRTTNQKTEEQK</sequence>
<feature type="compositionally biased region" description="Low complexity" evidence="1">
    <location>
        <begin position="22"/>
        <end position="31"/>
    </location>
</feature>
<organism evidence="2 3">
    <name type="scientific">Burkholderia savannae</name>
    <dbReference type="NCBI Taxonomy" id="1637837"/>
    <lineage>
        <taxon>Bacteria</taxon>
        <taxon>Pseudomonadati</taxon>
        <taxon>Pseudomonadota</taxon>
        <taxon>Betaproteobacteria</taxon>
        <taxon>Burkholderiales</taxon>
        <taxon>Burkholderiaceae</taxon>
        <taxon>Burkholderia</taxon>
        <taxon>pseudomallei group</taxon>
    </lineage>
</organism>
<dbReference type="Proteomes" id="UP000070255">
    <property type="component" value="Unassembled WGS sequence"/>
</dbReference>
<feature type="region of interest" description="Disordered" evidence="1">
    <location>
        <begin position="1"/>
        <end position="60"/>
    </location>
</feature>
<feature type="compositionally biased region" description="Basic and acidic residues" evidence="1">
    <location>
        <begin position="39"/>
        <end position="49"/>
    </location>
</feature>
<name>A0ABR5TDF8_9BURK</name>
<protein>
    <submittedName>
        <fullName evidence="2">Uncharacterized protein</fullName>
    </submittedName>
</protein>
<reference evidence="2 3" key="1">
    <citation type="submission" date="2015-11" db="EMBL/GenBank/DDBJ databases">
        <authorList>
            <person name="Sahl J."/>
            <person name="Wagner D."/>
            <person name="Keim P."/>
        </authorList>
    </citation>
    <scope>NUCLEOTIDE SEQUENCE [LARGE SCALE GENOMIC DNA]</scope>
    <source>
        <strain evidence="2 3">BDU18</strain>
    </source>
</reference>
<evidence type="ECO:0000313" key="2">
    <source>
        <dbReference type="EMBL" id="KWZ41592.1"/>
    </source>
</evidence>
<accession>A0ABR5TDF8</accession>
<keyword evidence="3" id="KW-1185">Reference proteome</keyword>
<evidence type="ECO:0000313" key="3">
    <source>
        <dbReference type="Proteomes" id="UP000070255"/>
    </source>
</evidence>